<evidence type="ECO:0000313" key="3">
    <source>
        <dbReference type="EMBL" id="KAH3663911.1"/>
    </source>
</evidence>
<dbReference type="AlphaFoldDB" id="A0A9P8P2P6"/>
<dbReference type="SMART" id="SM00449">
    <property type="entry name" value="SPRY"/>
    <property type="match status" value="1"/>
</dbReference>
<feature type="domain" description="B30.2/SPRY" evidence="2">
    <location>
        <begin position="71"/>
        <end position="259"/>
    </location>
</feature>
<dbReference type="Proteomes" id="UP000769528">
    <property type="component" value="Unassembled WGS sequence"/>
</dbReference>
<dbReference type="PROSITE" id="PS50188">
    <property type="entry name" value="B302_SPRY"/>
    <property type="match status" value="1"/>
</dbReference>
<dbReference type="InterPro" id="IPR043136">
    <property type="entry name" value="B30.2/SPRY_sf"/>
</dbReference>
<sequence length="439" mass="50528">MGDYNFEYNLPLLISISIGLGSNFNIPGEFDDEEHLLDEEFINLPKLNDNERINYIKAKNFNDQFKPQIKPLGSSLTDLEIQFIKDRGIQSYQFNQPSNDKILIQDKLDVEFKKNSQNLEPMSIILNYPLPIKNNSTNDTVYFEVKFFTKPIDTLVSIGLTSIPYPLFRLPGYNKYSIAYESNGSIRINQPFETPQIWNKVIEGDIIGVGFKFKTGTIFFTHNGKKLTDVIHNVKFDLYPIIGSIGNCKVSFNLGQLGFVFIEANVKKWGFGSIYGQIGIPPAYGKEIINDKVLDRGEELPPNYPINEENFFNPFIIPLQIEQNQIEQNPQIISNPPSYKDEPKLNLIKNQDEINKVENNEILYERNSSIYDLENNNQFDDEQIGSSSNLVDNNNDNNQTLNILNQIKEPISQIDQIKKKPVTNKRKNKVNKKKNKRKK</sequence>
<dbReference type="InterPro" id="IPR013320">
    <property type="entry name" value="ConA-like_dom_sf"/>
</dbReference>
<reference evidence="3" key="2">
    <citation type="submission" date="2021-01" db="EMBL/GenBank/DDBJ databases">
        <authorList>
            <person name="Schikora-Tamarit M.A."/>
        </authorList>
    </citation>
    <scope>NUCLEOTIDE SEQUENCE</scope>
    <source>
        <strain evidence="3">CBS6341</strain>
    </source>
</reference>
<dbReference type="Gene3D" id="2.60.120.920">
    <property type="match status" value="1"/>
</dbReference>
<keyword evidence="4" id="KW-1185">Reference proteome</keyword>
<protein>
    <recommendedName>
        <fullName evidence="2">B30.2/SPRY domain-containing protein</fullName>
    </recommendedName>
</protein>
<dbReference type="SUPFAM" id="SSF49899">
    <property type="entry name" value="Concanavalin A-like lectins/glucanases"/>
    <property type="match status" value="1"/>
</dbReference>
<dbReference type="OrthoDB" id="258495at2759"/>
<dbReference type="InterPro" id="IPR003877">
    <property type="entry name" value="SPRY_dom"/>
</dbReference>
<feature type="region of interest" description="Disordered" evidence="1">
    <location>
        <begin position="415"/>
        <end position="439"/>
    </location>
</feature>
<evidence type="ECO:0000313" key="4">
    <source>
        <dbReference type="Proteomes" id="UP000769528"/>
    </source>
</evidence>
<proteinExistence type="predicted"/>
<dbReference type="InterPro" id="IPR050618">
    <property type="entry name" value="Ubq-SigPath_Reg"/>
</dbReference>
<reference evidence="3" key="1">
    <citation type="journal article" date="2021" name="Open Biol.">
        <title>Shared evolutionary footprints suggest mitochondrial oxidative damage underlies multiple complex I losses in fungi.</title>
        <authorList>
            <person name="Schikora-Tamarit M.A."/>
            <person name="Marcet-Houben M."/>
            <person name="Nosek J."/>
            <person name="Gabaldon T."/>
        </authorList>
    </citation>
    <scope>NUCLEOTIDE SEQUENCE</scope>
    <source>
        <strain evidence="3">CBS6341</strain>
    </source>
</reference>
<dbReference type="PANTHER" id="PTHR12864">
    <property type="entry name" value="RAN BINDING PROTEIN 9-RELATED"/>
    <property type="match status" value="1"/>
</dbReference>
<accession>A0A9P8P2P6</accession>
<gene>
    <name evidence="3" type="ORF">WICMUC_005901</name>
</gene>
<comment type="caution">
    <text evidence="3">The sequence shown here is derived from an EMBL/GenBank/DDBJ whole genome shotgun (WGS) entry which is preliminary data.</text>
</comment>
<feature type="compositionally biased region" description="Basic residues" evidence="1">
    <location>
        <begin position="419"/>
        <end position="439"/>
    </location>
</feature>
<organism evidence="3 4">
    <name type="scientific">Wickerhamomyces mucosus</name>
    <dbReference type="NCBI Taxonomy" id="1378264"/>
    <lineage>
        <taxon>Eukaryota</taxon>
        <taxon>Fungi</taxon>
        <taxon>Dikarya</taxon>
        <taxon>Ascomycota</taxon>
        <taxon>Saccharomycotina</taxon>
        <taxon>Saccharomycetes</taxon>
        <taxon>Phaffomycetales</taxon>
        <taxon>Wickerhamomycetaceae</taxon>
        <taxon>Wickerhamomyces</taxon>
    </lineage>
</organism>
<dbReference type="InterPro" id="IPR001870">
    <property type="entry name" value="B30.2/SPRY"/>
</dbReference>
<evidence type="ECO:0000256" key="1">
    <source>
        <dbReference type="SAM" id="MobiDB-lite"/>
    </source>
</evidence>
<dbReference type="EMBL" id="JAEUBF010001525">
    <property type="protein sequence ID" value="KAH3663911.1"/>
    <property type="molecule type" value="Genomic_DNA"/>
</dbReference>
<name>A0A9P8P2P6_9ASCO</name>
<evidence type="ECO:0000259" key="2">
    <source>
        <dbReference type="PROSITE" id="PS50188"/>
    </source>
</evidence>
<dbReference type="Pfam" id="PF00622">
    <property type="entry name" value="SPRY"/>
    <property type="match status" value="1"/>
</dbReference>